<dbReference type="AlphaFoldDB" id="A0AAW1BZ70"/>
<dbReference type="EMBL" id="JAOTOJ010000002">
    <property type="protein sequence ID" value="KAK9407181.1"/>
    <property type="molecule type" value="Genomic_DNA"/>
</dbReference>
<keyword evidence="2" id="KW-1185">Reference proteome</keyword>
<protein>
    <recommendedName>
        <fullName evidence="3">Reverse transcriptase domain-containing protein</fullName>
    </recommendedName>
</protein>
<accession>A0AAW1BZ70</accession>
<reference evidence="1 2" key="1">
    <citation type="journal article" date="2024" name="Proc. Natl. Acad. Sci. U.S.A.">
        <title>The genetic regulatory architecture and epigenomic basis for age-related changes in rattlesnake venom.</title>
        <authorList>
            <person name="Hogan M.P."/>
            <person name="Holding M.L."/>
            <person name="Nystrom G.S."/>
            <person name="Colston T.J."/>
            <person name="Bartlett D.A."/>
            <person name="Mason A.J."/>
            <person name="Ellsworth S.A."/>
            <person name="Rautsaw R.M."/>
            <person name="Lawrence K.C."/>
            <person name="Strickland J.L."/>
            <person name="He B."/>
            <person name="Fraser P."/>
            <person name="Margres M.J."/>
            <person name="Gilbert D.M."/>
            <person name="Gibbs H.L."/>
            <person name="Parkinson C.L."/>
            <person name="Rokyta D.R."/>
        </authorList>
    </citation>
    <scope>NUCLEOTIDE SEQUENCE [LARGE SCALE GENOMIC DNA]</scope>
    <source>
        <strain evidence="1">DRR0105</strain>
    </source>
</reference>
<evidence type="ECO:0000313" key="1">
    <source>
        <dbReference type="EMBL" id="KAK9407181.1"/>
    </source>
</evidence>
<sequence length="185" mass="20810">MGSPISGVIAEAVLQCLESRAMADYQPEFWTRYVDDTFVIVKWARKTALMEKLNSIFPDIQFTAEEEANGSLAFLDVLVTHQFNGALHTTVYRKATHTDRMLHYMSNHPAAHKISCEAEAIAQDASKGGRLLKQAWFSNTDSINRCIELPLAYQALRVQEEHVKRRMPIVRGETRTGGGGYSPHD</sequence>
<name>A0AAW1BZ70_CROAD</name>
<comment type="caution">
    <text evidence="1">The sequence shown here is derived from an EMBL/GenBank/DDBJ whole genome shotgun (WGS) entry which is preliminary data.</text>
</comment>
<organism evidence="1 2">
    <name type="scientific">Crotalus adamanteus</name>
    <name type="common">Eastern diamondback rattlesnake</name>
    <dbReference type="NCBI Taxonomy" id="8729"/>
    <lineage>
        <taxon>Eukaryota</taxon>
        <taxon>Metazoa</taxon>
        <taxon>Chordata</taxon>
        <taxon>Craniata</taxon>
        <taxon>Vertebrata</taxon>
        <taxon>Euteleostomi</taxon>
        <taxon>Lepidosauria</taxon>
        <taxon>Squamata</taxon>
        <taxon>Bifurcata</taxon>
        <taxon>Unidentata</taxon>
        <taxon>Episquamata</taxon>
        <taxon>Toxicofera</taxon>
        <taxon>Serpentes</taxon>
        <taxon>Colubroidea</taxon>
        <taxon>Viperidae</taxon>
        <taxon>Crotalinae</taxon>
        <taxon>Crotalus</taxon>
    </lineage>
</organism>
<dbReference type="CDD" id="cd00304">
    <property type="entry name" value="RT_like"/>
    <property type="match status" value="1"/>
</dbReference>
<dbReference type="PANTHER" id="PTHR21301:SF11">
    <property type="entry name" value="GIY-YIG DOMAIN-CONTAINING PROTEIN"/>
    <property type="match status" value="1"/>
</dbReference>
<dbReference type="Proteomes" id="UP001474421">
    <property type="component" value="Unassembled WGS sequence"/>
</dbReference>
<gene>
    <name evidence="1" type="ORF">NXF25_005955</name>
</gene>
<dbReference type="PANTHER" id="PTHR21301">
    <property type="entry name" value="REVERSE TRANSCRIPTASE"/>
    <property type="match status" value="1"/>
</dbReference>
<evidence type="ECO:0000313" key="2">
    <source>
        <dbReference type="Proteomes" id="UP001474421"/>
    </source>
</evidence>
<evidence type="ECO:0008006" key="3">
    <source>
        <dbReference type="Google" id="ProtNLM"/>
    </source>
</evidence>
<proteinExistence type="predicted"/>